<gene>
    <name evidence="2" type="ORF">DP120_09195</name>
</gene>
<name>A0A365KWS9_9BACL</name>
<reference evidence="2 3" key="1">
    <citation type="submission" date="2018-06" db="EMBL/GenBank/DDBJ databases">
        <title>The draft genome sequences of strains SCU63 and S1.</title>
        <authorList>
            <person name="Gan L."/>
        </authorList>
    </citation>
    <scope>NUCLEOTIDE SEQUENCE [LARGE SCALE GENOMIC DNA]</scope>
    <source>
        <strain evidence="2 3">SCU63</strain>
    </source>
</reference>
<dbReference type="EMBL" id="QLZR01000003">
    <property type="protein sequence ID" value="RAZ77648.1"/>
    <property type="molecule type" value="Genomic_DNA"/>
</dbReference>
<accession>A0A365KWS9</accession>
<keyword evidence="3" id="KW-1185">Reference proteome</keyword>
<dbReference type="RefSeq" id="WP_112223375.1">
    <property type="nucleotide sequence ID" value="NZ_CP047673.1"/>
</dbReference>
<dbReference type="AlphaFoldDB" id="A0A365KWS9"/>
<feature type="transmembrane region" description="Helical" evidence="1">
    <location>
        <begin position="68"/>
        <end position="85"/>
    </location>
</feature>
<sequence length="86" mass="9956">MKIGTLLYMVLVMLLLTVFFFGIEPRLGENRWAAYAVYMVLFFGLLVVSQKLEERFEFLRRKMDGKLGVLLIFGLLAAPFFLSMVI</sequence>
<keyword evidence="1" id="KW-1133">Transmembrane helix</keyword>
<feature type="transmembrane region" description="Helical" evidence="1">
    <location>
        <begin position="6"/>
        <end position="23"/>
    </location>
</feature>
<comment type="caution">
    <text evidence="2">The sequence shown here is derived from an EMBL/GenBank/DDBJ whole genome shotgun (WGS) entry which is preliminary data.</text>
</comment>
<keyword evidence="1" id="KW-0472">Membrane</keyword>
<dbReference type="Proteomes" id="UP000251002">
    <property type="component" value="Unassembled WGS sequence"/>
</dbReference>
<keyword evidence="1" id="KW-0812">Transmembrane</keyword>
<evidence type="ECO:0000313" key="3">
    <source>
        <dbReference type="Proteomes" id="UP000251002"/>
    </source>
</evidence>
<organism evidence="2 3">
    <name type="scientific">Planococcus halotolerans</name>
    <dbReference type="NCBI Taxonomy" id="2233542"/>
    <lineage>
        <taxon>Bacteria</taxon>
        <taxon>Bacillati</taxon>
        <taxon>Bacillota</taxon>
        <taxon>Bacilli</taxon>
        <taxon>Bacillales</taxon>
        <taxon>Caryophanaceae</taxon>
        <taxon>Planococcus</taxon>
    </lineage>
</organism>
<evidence type="ECO:0000313" key="2">
    <source>
        <dbReference type="EMBL" id="RAZ77648.1"/>
    </source>
</evidence>
<protein>
    <submittedName>
        <fullName evidence="2">Uncharacterized protein</fullName>
    </submittedName>
</protein>
<proteinExistence type="predicted"/>
<evidence type="ECO:0000256" key="1">
    <source>
        <dbReference type="SAM" id="Phobius"/>
    </source>
</evidence>
<feature type="transmembrane region" description="Helical" evidence="1">
    <location>
        <begin position="32"/>
        <end position="48"/>
    </location>
</feature>